<gene>
    <name evidence="2" type="primary">ND4L</name>
</gene>
<organism evidence="2">
    <name type="scientific">Zaptyx sarissa</name>
    <dbReference type="NCBI Taxonomy" id="1885888"/>
    <lineage>
        <taxon>Eukaryota</taxon>
        <taxon>Metazoa</taxon>
        <taxon>Spiralia</taxon>
        <taxon>Lophotrochozoa</taxon>
        <taxon>Mollusca</taxon>
        <taxon>Gastropoda</taxon>
        <taxon>Heterobranchia</taxon>
        <taxon>Euthyneura</taxon>
        <taxon>Panpulmonata</taxon>
        <taxon>Eupulmonata</taxon>
        <taxon>Stylommatophora</taxon>
        <taxon>Helicina</taxon>
        <taxon>Clausilioidea</taxon>
        <taxon>Clausiliidae</taxon>
        <taxon>Phaedusinae</taxon>
        <taxon>Zaptyx</taxon>
    </lineage>
</organism>
<accession>A0A224A224</accession>
<geneLocation type="mitochondrion" evidence="2"/>
<sequence>MLNLCSVSLLLLALLFLYFFTSRYYLLSSLLVLESLVLMLLIFTITISFTMFGTLSMYLFVLTLSVSEAAIGLSLLVSYGKYKGSDLMLSTTVQG</sequence>
<keyword evidence="1" id="KW-0472">Membrane</keyword>
<name>A0A224A224_9EUPU</name>
<dbReference type="AlphaFoldDB" id="A0A224A224"/>
<dbReference type="EMBL" id="LC172113">
    <property type="protein sequence ID" value="BBA10715.1"/>
    <property type="molecule type" value="Genomic_DNA"/>
</dbReference>
<dbReference type="Gene3D" id="1.10.287.3510">
    <property type="match status" value="1"/>
</dbReference>
<feature type="transmembrane region" description="Helical" evidence="1">
    <location>
        <begin position="31"/>
        <end position="52"/>
    </location>
</feature>
<keyword evidence="2" id="KW-0496">Mitochondrion</keyword>
<proteinExistence type="predicted"/>
<protein>
    <submittedName>
        <fullName evidence="2">NADH dehydrogenase subunit 4L</fullName>
    </submittedName>
</protein>
<evidence type="ECO:0000313" key="2">
    <source>
        <dbReference type="EMBL" id="BBA10715.1"/>
    </source>
</evidence>
<evidence type="ECO:0000256" key="1">
    <source>
        <dbReference type="SAM" id="Phobius"/>
    </source>
</evidence>
<feature type="transmembrane region" description="Helical" evidence="1">
    <location>
        <begin position="59"/>
        <end position="79"/>
    </location>
</feature>
<keyword evidence="1" id="KW-0812">Transmembrane</keyword>
<keyword evidence="1" id="KW-1133">Transmembrane helix</keyword>
<reference evidence="2" key="1">
    <citation type="journal article" date="2017" name="Zool. J. Linn. Soc.">
        <title>Molecular phylogeny, frequent parallel evolution and new system of Japanese clausiliid land snails (Gastropoda: Stylommatophora).</title>
        <authorList>
            <person name="Motochin R."/>
            <person name="Wang M."/>
            <person name="Ueshima R."/>
        </authorList>
    </citation>
    <scope>NUCLEOTIDE SEQUENCE</scope>
    <source>
        <strain evidence="2">D280</strain>
        <tissue evidence="2">Muscle</tissue>
    </source>
</reference>